<protein>
    <submittedName>
        <fullName evidence="1">5971_t:CDS:1</fullName>
    </submittedName>
</protein>
<dbReference type="OrthoDB" id="2430257at2759"/>
<evidence type="ECO:0000313" key="1">
    <source>
        <dbReference type="EMBL" id="CAG8720161.1"/>
    </source>
</evidence>
<keyword evidence="2" id="KW-1185">Reference proteome</keyword>
<gene>
    <name evidence="1" type="ORF">CPELLU_LOCUS12859</name>
</gene>
<comment type="caution">
    <text evidence="1">The sequence shown here is derived from an EMBL/GenBank/DDBJ whole genome shotgun (WGS) entry which is preliminary data.</text>
</comment>
<dbReference type="Proteomes" id="UP000789759">
    <property type="component" value="Unassembled WGS sequence"/>
</dbReference>
<feature type="non-terminal residue" evidence="1">
    <location>
        <position position="109"/>
    </location>
</feature>
<dbReference type="AlphaFoldDB" id="A0A9N9NAU3"/>
<reference evidence="1" key="1">
    <citation type="submission" date="2021-06" db="EMBL/GenBank/DDBJ databases">
        <authorList>
            <person name="Kallberg Y."/>
            <person name="Tangrot J."/>
            <person name="Rosling A."/>
        </authorList>
    </citation>
    <scope>NUCLEOTIDE SEQUENCE</scope>
    <source>
        <strain evidence="1">FL966</strain>
    </source>
</reference>
<dbReference type="EMBL" id="CAJVQA010012869">
    <property type="protein sequence ID" value="CAG8720161.1"/>
    <property type="molecule type" value="Genomic_DNA"/>
</dbReference>
<sequence length="109" mass="13070">QCPYNEHFNATIGYSLTLDHIDAQLNISEFIEDDVNRNNTPVKKKRRRTKNIDLEEYRNIKIEEEKKRHETITQDFIMLKEQLPVTYFKKSNAKLLKKVELLFNIVTMQ</sequence>
<name>A0A9N9NAU3_9GLOM</name>
<proteinExistence type="predicted"/>
<accession>A0A9N9NAU3</accession>
<organism evidence="1 2">
    <name type="scientific">Cetraspora pellucida</name>
    <dbReference type="NCBI Taxonomy" id="1433469"/>
    <lineage>
        <taxon>Eukaryota</taxon>
        <taxon>Fungi</taxon>
        <taxon>Fungi incertae sedis</taxon>
        <taxon>Mucoromycota</taxon>
        <taxon>Glomeromycotina</taxon>
        <taxon>Glomeromycetes</taxon>
        <taxon>Diversisporales</taxon>
        <taxon>Gigasporaceae</taxon>
        <taxon>Cetraspora</taxon>
    </lineage>
</organism>
<evidence type="ECO:0000313" key="2">
    <source>
        <dbReference type="Proteomes" id="UP000789759"/>
    </source>
</evidence>